<keyword evidence="8" id="KW-0968">Cytoplasmic vesicle</keyword>
<evidence type="ECO:0000259" key="11">
    <source>
        <dbReference type="Pfam" id="PF01217"/>
    </source>
</evidence>
<dbReference type="AlphaFoldDB" id="A0ABD3PP97"/>
<dbReference type="GO" id="GO:0005794">
    <property type="term" value="C:Golgi apparatus"/>
    <property type="evidence" value="ECO:0007669"/>
    <property type="project" value="UniProtKB-SubCell"/>
</dbReference>
<dbReference type="PANTHER" id="PTHR11753">
    <property type="entry name" value="ADAPTOR COMPLEXES SMALL SUBUNIT FAMILY"/>
    <property type="match status" value="1"/>
</dbReference>
<comment type="subcellular location">
    <subcellularLocation>
        <location evidence="1">Cytoplasmic vesicle membrane</location>
        <topology evidence="1">Peripheral membrane protein</topology>
        <orientation evidence="1">Cytoplasmic side</orientation>
    </subcellularLocation>
    <subcellularLocation>
        <location evidence="2">Golgi apparatus</location>
    </subcellularLocation>
</comment>
<keyword evidence="6" id="KW-0333">Golgi apparatus</keyword>
<proteinExistence type="inferred from homology"/>
<reference evidence="12 13" key="1">
    <citation type="submission" date="2024-10" db="EMBL/GenBank/DDBJ databases">
        <title>Updated reference genomes for cyclostephanoid diatoms.</title>
        <authorList>
            <person name="Roberts W.R."/>
            <person name="Alverson A.J."/>
        </authorList>
    </citation>
    <scope>NUCLEOTIDE SEQUENCE [LARGE SCALE GENOMIC DNA]</scope>
    <source>
        <strain evidence="12 13">AJA276-08</strain>
    </source>
</reference>
<dbReference type="InterPro" id="IPR000804">
    <property type="entry name" value="Clathrin_sm-chain_CS"/>
</dbReference>
<evidence type="ECO:0000256" key="2">
    <source>
        <dbReference type="ARBA" id="ARBA00004555"/>
    </source>
</evidence>
<comment type="similarity">
    <text evidence="3 9">Belongs to the adaptor complexes small subunit family.</text>
</comment>
<organism evidence="12 13">
    <name type="scientific">Stephanodiscus triporus</name>
    <dbReference type="NCBI Taxonomy" id="2934178"/>
    <lineage>
        <taxon>Eukaryota</taxon>
        <taxon>Sar</taxon>
        <taxon>Stramenopiles</taxon>
        <taxon>Ochrophyta</taxon>
        <taxon>Bacillariophyta</taxon>
        <taxon>Coscinodiscophyceae</taxon>
        <taxon>Thalassiosirophycidae</taxon>
        <taxon>Stephanodiscales</taxon>
        <taxon>Stephanodiscaceae</taxon>
        <taxon>Stephanodiscus</taxon>
    </lineage>
</organism>
<dbReference type="Gene3D" id="3.30.450.60">
    <property type="match status" value="1"/>
</dbReference>
<evidence type="ECO:0000256" key="6">
    <source>
        <dbReference type="ARBA" id="ARBA00023034"/>
    </source>
</evidence>
<keyword evidence="5 9" id="KW-0653">Protein transport</keyword>
<keyword evidence="4 9" id="KW-0813">Transport</keyword>
<dbReference type="SUPFAM" id="SSF64356">
    <property type="entry name" value="SNARE-like"/>
    <property type="match status" value="1"/>
</dbReference>
<dbReference type="InterPro" id="IPR016635">
    <property type="entry name" value="AP_complex_ssu"/>
</dbReference>
<dbReference type="CDD" id="cd14834">
    <property type="entry name" value="AP3_sigma"/>
    <property type="match status" value="1"/>
</dbReference>
<dbReference type="Proteomes" id="UP001530315">
    <property type="component" value="Unassembled WGS sequence"/>
</dbReference>
<gene>
    <name evidence="12" type="ORF">ACHAW5_002440</name>
</gene>
<dbReference type="PIRSF" id="PIRSF015588">
    <property type="entry name" value="AP_complex_sigma"/>
    <property type="match status" value="1"/>
</dbReference>
<dbReference type="InterPro" id="IPR027155">
    <property type="entry name" value="APS3"/>
</dbReference>
<evidence type="ECO:0000256" key="4">
    <source>
        <dbReference type="ARBA" id="ARBA00022448"/>
    </source>
</evidence>
<protein>
    <recommendedName>
        <fullName evidence="9">AP complex subunit sigma</fullName>
    </recommendedName>
</protein>
<evidence type="ECO:0000256" key="1">
    <source>
        <dbReference type="ARBA" id="ARBA00004180"/>
    </source>
</evidence>
<dbReference type="EMBL" id="JALLAZ020000696">
    <property type="protein sequence ID" value="KAL3789181.1"/>
    <property type="molecule type" value="Genomic_DNA"/>
</dbReference>
<comment type="caution">
    <text evidence="12">The sequence shown here is derived from an EMBL/GenBank/DDBJ whole genome shotgun (WGS) entry which is preliminary data.</text>
</comment>
<evidence type="ECO:0000256" key="3">
    <source>
        <dbReference type="ARBA" id="ARBA00006972"/>
    </source>
</evidence>
<dbReference type="InterPro" id="IPR022775">
    <property type="entry name" value="AP_mu_sigma_su"/>
</dbReference>
<evidence type="ECO:0000256" key="7">
    <source>
        <dbReference type="ARBA" id="ARBA00023136"/>
    </source>
</evidence>
<feature type="domain" description="AP complex mu/sigma subunit" evidence="11">
    <location>
        <begin position="1"/>
        <end position="147"/>
    </location>
</feature>
<keyword evidence="13" id="KW-1185">Reference proteome</keyword>
<sequence length="174" mass="19811">MIKGIVIVNNSGKPRLVKFYQSVSGEERQQSVIRRVFQQVSNRPDSFCNYLEGSVPEWGNNIKLIYRHYATLYFVFAVDAQESDLGILDLIQVFVEALDKRFENVCELDLIFHSDRVHYILDEIVMGGMVLETNINSILQAINDQERMYKESMKKAGPSDSVDAISTKLGAGRN</sequence>
<evidence type="ECO:0000256" key="5">
    <source>
        <dbReference type="ARBA" id="ARBA00022927"/>
    </source>
</evidence>
<keyword evidence="7 9" id="KW-0472">Membrane</keyword>
<dbReference type="Pfam" id="PF01217">
    <property type="entry name" value="Clat_adaptor_s"/>
    <property type="match status" value="1"/>
</dbReference>
<name>A0ABD3PP97_9STRA</name>
<evidence type="ECO:0000256" key="8">
    <source>
        <dbReference type="ARBA" id="ARBA00023329"/>
    </source>
</evidence>
<evidence type="ECO:0000256" key="9">
    <source>
        <dbReference type="PIRNR" id="PIRNR015588"/>
    </source>
</evidence>
<dbReference type="InterPro" id="IPR011012">
    <property type="entry name" value="Longin-like_dom_sf"/>
</dbReference>
<evidence type="ECO:0000256" key="10">
    <source>
        <dbReference type="SAM" id="MobiDB-lite"/>
    </source>
</evidence>
<dbReference type="FunFam" id="3.30.450.60:FF:000001">
    <property type="entry name" value="AP complex subunit sigma"/>
    <property type="match status" value="1"/>
</dbReference>
<dbReference type="PROSITE" id="PS00989">
    <property type="entry name" value="CLAT_ADAPTOR_S"/>
    <property type="match status" value="1"/>
</dbReference>
<evidence type="ECO:0000313" key="12">
    <source>
        <dbReference type="EMBL" id="KAL3789181.1"/>
    </source>
</evidence>
<accession>A0ABD3PP97</accession>
<dbReference type="GO" id="GO:0006886">
    <property type="term" value="P:intracellular protein transport"/>
    <property type="evidence" value="ECO:0007669"/>
    <property type="project" value="UniProtKB-UniRule"/>
</dbReference>
<dbReference type="GO" id="GO:0030659">
    <property type="term" value="C:cytoplasmic vesicle membrane"/>
    <property type="evidence" value="ECO:0007669"/>
    <property type="project" value="UniProtKB-SubCell"/>
</dbReference>
<evidence type="ECO:0000313" key="13">
    <source>
        <dbReference type="Proteomes" id="UP001530315"/>
    </source>
</evidence>
<feature type="region of interest" description="Disordered" evidence="10">
    <location>
        <begin position="153"/>
        <end position="174"/>
    </location>
</feature>